<keyword evidence="4 8" id="KW-0812">Transmembrane</keyword>
<comment type="subcellular location">
    <subcellularLocation>
        <location evidence="1 8">Cell membrane</location>
        <topology evidence="1 8">Multi-pass membrane protein</topology>
    </subcellularLocation>
</comment>
<dbReference type="InterPro" id="IPR020846">
    <property type="entry name" value="MFS_dom"/>
</dbReference>
<feature type="transmembrane region" description="Helical" evidence="8">
    <location>
        <begin position="416"/>
        <end position="434"/>
    </location>
</feature>
<dbReference type="InterPro" id="IPR002350">
    <property type="entry name" value="Kazal_dom"/>
</dbReference>
<reference evidence="12" key="1">
    <citation type="submission" date="2022-11" db="UniProtKB">
        <authorList>
            <consortium name="WormBaseParasite"/>
        </authorList>
    </citation>
    <scope>IDENTIFICATION</scope>
</reference>
<dbReference type="PROSITE" id="PS50850">
    <property type="entry name" value="MFS"/>
    <property type="match status" value="1"/>
</dbReference>
<feature type="domain" description="Kazal-like" evidence="10">
    <location>
        <begin position="457"/>
        <end position="512"/>
    </location>
</feature>
<evidence type="ECO:0000256" key="8">
    <source>
        <dbReference type="RuleBase" id="RU362056"/>
    </source>
</evidence>
<accession>A0A915AHM8</accession>
<evidence type="ECO:0000313" key="12">
    <source>
        <dbReference type="WBParaSite" id="PgR007_g076_t03"/>
    </source>
</evidence>
<feature type="transmembrane region" description="Helical" evidence="8">
    <location>
        <begin position="583"/>
        <end position="603"/>
    </location>
</feature>
<dbReference type="Gene3D" id="1.20.1250.20">
    <property type="entry name" value="MFS general substrate transporter like domains"/>
    <property type="match status" value="1"/>
</dbReference>
<evidence type="ECO:0000259" key="9">
    <source>
        <dbReference type="PROSITE" id="PS50850"/>
    </source>
</evidence>
<evidence type="ECO:0000256" key="2">
    <source>
        <dbReference type="ARBA" id="ARBA00009657"/>
    </source>
</evidence>
<name>A0A915AHM8_PARUN</name>
<feature type="transmembrane region" description="Helical" evidence="8">
    <location>
        <begin position="279"/>
        <end position="301"/>
    </location>
</feature>
<feature type="transmembrane region" description="Helical" evidence="8">
    <location>
        <begin position="543"/>
        <end position="563"/>
    </location>
</feature>
<dbReference type="GO" id="GO:0006811">
    <property type="term" value="P:monoatomic ion transport"/>
    <property type="evidence" value="ECO:0007669"/>
    <property type="project" value="UniProtKB-KW"/>
</dbReference>
<evidence type="ECO:0000256" key="5">
    <source>
        <dbReference type="ARBA" id="ARBA00022989"/>
    </source>
</evidence>
<dbReference type="NCBIfam" id="TIGR00805">
    <property type="entry name" value="oat"/>
    <property type="match status" value="1"/>
</dbReference>
<dbReference type="GO" id="GO:0043252">
    <property type="term" value="P:sodium-independent organic anion transport"/>
    <property type="evidence" value="ECO:0007669"/>
    <property type="project" value="TreeGrafter"/>
</dbReference>
<dbReference type="InterPro" id="IPR036259">
    <property type="entry name" value="MFS_trans_sf"/>
</dbReference>
<keyword evidence="11" id="KW-1185">Reference proteome</keyword>
<evidence type="ECO:0000256" key="3">
    <source>
        <dbReference type="ARBA" id="ARBA00022475"/>
    </source>
</evidence>
<protein>
    <recommendedName>
        <fullName evidence="8">Solute carrier organic anion transporter family member</fullName>
    </recommendedName>
</protein>
<dbReference type="Proteomes" id="UP000887569">
    <property type="component" value="Unplaced"/>
</dbReference>
<feature type="domain" description="Major facilitator superfamily (MFS) profile" evidence="9">
    <location>
        <begin position="65"/>
        <end position="659"/>
    </location>
</feature>
<sequence length="683" mass="74790">SVLKSSGISRTAVIRPGIMTSNGRAKVHDFSQGDEAMKEPVNIQSSASQYGYGSFKPSWLQCANRAPVLLASLCICAICQGSIVNGFISTSISSLEKRFSLSSTQSGIFSAFYDVAVVLVLIPLSHFGNKCHKGRVIATGMVLVGIGSILLILPHFLAGRYSVGEQQQTICGGNLSSDDCSARSTTVNTVWFYVLLASQLLVGIGAAPLFTLGISYMDESVSQNNVALYLGIYMAMSTVGPAIGFIAGGQLLKIWGDIGKSDYRDLNISGASDPRWYGAWWIGFAVAGALSLLSSIPLFGFPKELPEKQRHRRRDVKQTHKDLDKNFGKSLNDYPKIVLTLLRNPSVVALMAMQTSEAFLMNGFITFIPKVFENLFAYSASFSSTITGIIVVPMGLFGSLFGAVLAKKTLKFRPTIALAIVFNICSLCFSFIFLHECEQRPFAGVTQDYNGVFVNAIRLESSCNNLCRCKTTYDPVCNVDTGVSYYSPCFAGCIEQHRDENGFPKDVWGTCTCVAQWLVNSSKVPASETTVQKGLCRSECAQAIFFVLFACLCFFTFSSAIPIQNASLRVVSFDTRDIAIGLTWLFMRILGSIPGAIIFGFAIDHTCILWKKECGEEQSCLRYDSRGLSRSMLLFAVGLKALIILFLAISYYFYEPSTEGVERKKDIHDAHNLDDVTVVPQHF</sequence>
<dbReference type="GO" id="GO:0016323">
    <property type="term" value="C:basolateral plasma membrane"/>
    <property type="evidence" value="ECO:0007669"/>
    <property type="project" value="TreeGrafter"/>
</dbReference>
<proteinExistence type="inferred from homology"/>
<keyword evidence="5 8" id="KW-1133">Transmembrane helix</keyword>
<dbReference type="PANTHER" id="PTHR11388">
    <property type="entry name" value="ORGANIC ANION TRANSPORTER"/>
    <property type="match status" value="1"/>
</dbReference>
<feature type="transmembrane region" description="Helical" evidence="8">
    <location>
        <begin position="136"/>
        <end position="157"/>
    </location>
</feature>
<keyword evidence="6 8" id="KW-0472">Membrane</keyword>
<evidence type="ECO:0000256" key="4">
    <source>
        <dbReference type="ARBA" id="ARBA00022692"/>
    </source>
</evidence>
<comment type="caution">
    <text evidence="8">Lacks conserved residue(s) required for the propagation of feature annotation.</text>
</comment>
<keyword evidence="8" id="KW-0813">Transport</keyword>
<feature type="transmembrane region" description="Helical" evidence="8">
    <location>
        <begin position="226"/>
        <end position="247"/>
    </location>
</feature>
<dbReference type="SUPFAM" id="SSF100895">
    <property type="entry name" value="Kazal-type serine protease inhibitors"/>
    <property type="match status" value="1"/>
</dbReference>
<feature type="transmembrane region" description="Helical" evidence="8">
    <location>
        <begin position="108"/>
        <end position="124"/>
    </location>
</feature>
<evidence type="ECO:0000256" key="6">
    <source>
        <dbReference type="ARBA" id="ARBA00023136"/>
    </source>
</evidence>
<feature type="transmembrane region" description="Helical" evidence="8">
    <location>
        <begin position="632"/>
        <end position="654"/>
    </location>
</feature>
<dbReference type="PROSITE" id="PS51465">
    <property type="entry name" value="KAZAL_2"/>
    <property type="match status" value="1"/>
</dbReference>
<dbReference type="WBParaSite" id="PgR007_g076_t03">
    <property type="protein sequence ID" value="PgR007_g076_t03"/>
    <property type="gene ID" value="PgR007_g076"/>
</dbReference>
<feature type="transmembrane region" description="Helical" evidence="8">
    <location>
        <begin position="191"/>
        <end position="214"/>
    </location>
</feature>
<keyword evidence="8" id="KW-0406">Ion transport</keyword>
<organism evidence="11 12">
    <name type="scientific">Parascaris univalens</name>
    <name type="common">Nematode worm</name>
    <dbReference type="NCBI Taxonomy" id="6257"/>
    <lineage>
        <taxon>Eukaryota</taxon>
        <taxon>Metazoa</taxon>
        <taxon>Ecdysozoa</taxon>
        <taxon>Nematoda</taxon>
        <taxon>Chromadorea</taxon>
        <taxon>Rhabditida</taxon>
        <taxon>Spirurina</taxon>
        <taxon>Ascaridomorpha</taxon>
        <taxon>Ascaridoidea</taxon>
        <taxon>Ascarididae</taxon>
        <taxon>Parascaris</taxon>
    </lineage>
</organism>
<dbReference type="PANTHER" id="PTHR11388:SF153">
    <property type="entry name" value="SOLUTE CARRIER ORGANIC ANION TRANSPORTER FAMILY MEMBER"/>
    <property type="match status" value="1"/>
</dbReference>
<feature type="transmembrane region" description="Helical" evidence="8">
    <location>
        <begin position="68"/>
        <end position="88"/>
    </location>
</feature>
<comment type="similarity">
    <text evidence="2 8">Belongs to the organo anion transporter (TC 2.A.60) family.</text>
</comment>
<dbReference type="SUPFAM" id="SSF103473">
    <property type="entry name" value="MFS general substrate transporter"/>
    <property type="match status" value="1"/>
</dbReference>
<feature type="transmembrane region" description="Helical" evidence="8">
    <location>
        <begin position="375"/>
        <end position="396"/>
    </location>
</feature>
<keyword evidence="3" id="KW-1003">Cell membrane</keyword>
<keyword evidence="7" id="KW-1015">Disulfide bond</keyword>
<dbReference type="InterPro" id="IPR036058">
    <property type="entry name" value="Kazal_dom_sf"/>
</dbReference>
<dbReference type="GO" id="GO:0015347">
    <property type="term" value="F:sodium-independent organic anion transmembrane transporter activity"/>
    <property type="evidence" value="ECO:0007669"/>
    <property type="project" value="TreeGrafter"/>
</dbReference>
<dbReference type="InterPro" id="IPR004156">
    <property type="entry name" value="OATP"/>
</dbReference>
<dbReference type="AlphaFoldDB" id="A0A915AHM8"/>
<evidence type="ECO:0000256" key="7">
    <source>
        <dbReference type="ARBA" id="ARBA00023157"/>
    </source>
</evidence>
<dbReference type="Pfam" id="PF03137">
    <property type="entry name" value="OATP"/>
    <property type="match status" value="1"/>
</dbReference>
<evidence type="ECO:0000259" key="10">
    <source>
        <dbReference type="PROSITE" id="PS51465"/>
    </source>
</evidence>
<evidence type="ECO:0000313" key="11">
    <source>
        <dbReference type="Proteomes" id="UP000887569"/>
    </source>
</evidence>
<evidence type="ECO:0000256" key="1">
    <source>
        <dbReference type="ARBA" id="ARBA00004651"/>
    </source>
</evidence>